<keyword evidence="3" id="KW-1185">Reference proteome</keyword>
<dbReference type="GO" id="GO:0006043">
    <property type="term" value="P:glucosamine catabolic process"/>
    <property type="evidence" value="ECO:0007669"/>
    <property type="project" value="TreeGrafter"/>
</dbReference>
<dbReference type="Proteomes" id="UP000753961">
    <property type="component" value="Unassembled WGS sequence"/>
</dbReference>
<dbReference type="GO" id="GO:0006046">
    <property type="term" value="P:N-acetylglucosamine catabolic process"/>
    <property type="evidence" value="ECO:0007669"/>
    <property type="project" value="TreeGrafter"/>
</dbReference>
<dbReference type="PANTHER" id="PTHR11280:SF6">
    <property type="entry name" value="GLUCOSAMINE-6-PHOSPHATE ISOMERASE NAGB"/>
    <property type="match status" value="1"/>
</dbReference>
<sequence length="248" mass="27677">MEIKITDNPVQLGSEAGAHGAQIIKDNIEQKGVANIIMATGTSQFETLKTLIEDKDIDWSKVVMFHLDEYIGLPITHKASFRKYLKERFLSQVPDLQAYYLIDGEKDPQEECDRLNKLIKQHPIDVAFVGIGENGHLAFNDPPADFETTDPYIVVELDAACRAQQMGEGWFPSIEDVPERAISMSVHQIMTSDVIISSVPDERKAEAVVNALTGEVTPDVPASILQNHKNCTMYLDEDSASLYKKEVN</sequence>
<dbReference type="InterPro" id="IPR037171">
    <property type="entry name" value="NagB/RpiA_transferase-like"/>
</dbReference>
<dbReference type="Gene3D" id="3.40.50.1360">
    <property type="match status" value="1"/>
</dbReference>
<accession>A0A953HUI6</accession>
<dbReference type="InterPro" id="IPR018321">
    <property type="entry name" value="Glucosamine6P_isomerase_CS"/>
</dbReference>
<organism evidence="2 3">
    <name type="scientific">Membranihabitans marinus</name>
    <dbReference type="NCBI Taxonomy" id="1227546"/>
    <lineage>
        <taxon>Bacteria</taxon>
        <taxon>Pseudomonadati</taxon>
        <taxon>Bacteroidota</taxon>
        <taxon>Saprospiria</taxon>
        <taxon>Saprospirales</taxon>
        <taxon>Saprospiraceae</taxon>
        <taxon>Membranihabitans</taxon>
    </lineage>
</organism>
<name>A0A953HUI6_9BACT</name>
<dbReference type="AlphaFoldDB" id="A0A953HUI6"/>
<evidence type="ECO:0000259" key="1">
    <source>
        <dbReference type="Pfam" id="PF01182"/>
    </source>
</evidence>
<dbReference type="EMBL" id="JAHVHU010000009">
    <property type="protein sequence ID" value="MBY5958700.1"/>
    <property type="molecule type" value="Genomic_DNA"/>
</dbReference>
<dbReference type="Pfam" id="PF01182">
    <property type="entry name" value="Glucosamine_iso"/>
    <property type="match status" value="1"/>
</dbReference>
<dbReference type="GO" id="GO:0042802">
    <property type="term" value="F:identical protein binding"/>
    <property type="evidence" value="ECO:0007669"/>
    <property type="project" value="TreeGrafter"/>
</dbReference>
<dbReference type="GO" id="GO:0019262">
    <property type="term" value="P:N-acetylneuraminate catabolic process"/>
    <property type="evidence" value="ECO:0007669"/>
    <property type="project" value="TreeGrafter"/>
</dbReference>
<evidence type="ECO:0000313" key="2">
    <source>
        <dbReference type="EMBL" id="MBY5958700.1"/>
    </source>
</evidence>
<dbReference type="GO" id="GO:0005975">
    <property type="term" value="P:carbohydrate metabolic process"/>
    <property type="evidence" value="ECO:0007669"/>
    <property type="project" value="InterPro"/>
</dbReference>
<protein>
    <submittedName>
        <fullName evidence="2">Glucosamine-6-phosphate deaminase</fullName>
    </submittedName>
</protein>
<dbReference type="InterPro" id="IPR006148">
    <property type="entry name" value="Glc/Gal-6P_isomerase"/>
</dbReference>
<gene>
    <name evidence="2" type="ORF">KUV50_11180</name>
</gene>
<dbReference type="CDD" id="cd01399">
    <property type="entry name" value="GlcN6P_deaminase"/>
    <property type="match status" value="1"/>
</dbReference>
<reference evidence="2" key="1">
    <citation type="submission" date="2021-06" db="EMBL/GenBank/DDBJ databases">
        <title>44 bacteria genomes isolated from Dapeng, Shenzhen.</title>
        <authorList>
            <person name="Zheng W."/>
            <person name="Yu S."/>
            <person name="Huang Y."/>
        </authorList>
    </citation>
    <scope>NUCLEOTIDE SEQUENCE</scope>
    <source>
        <strain evidence="2">DP5N28-2</strain>
    </source>
</reference>
<dbReference type="PANTHER" id="PTHR11280">
    <property type="entry name" value="GLUCOSAMINE-6-PHOSPHATE ISOMERASE"/>
    <property type="match status" value="1"/>
</dbReference>
<dbReference type="SUPFAM" id="SSF100950">
    <property type="entry name" value="NagB/RpiA/CoA transferase-like"/>
    <property type="match status" value="1"/>
</dbReference>
<dbReference type="GO" id="GO:0004342">
    <property type="term" value="F:glucosamine-6-phosphate deaminase activity"/>
    <property type="evidence" value="ECO:0007669"/>
    <property type="project" value="InterPro"/>
</dbReference>
<evidence type="ECO:0000313" key="3">
    <source>
        <dbReference type="Proteomes" id="UP000753961"/>
    </source>
</evidence>
<proteinExistence type="predicted"/>
<feature type="domain" description="Glucosamine/galactosamine-6-phosphate isomerase" evidence="1">
    <location>
        <begin position="10"/>
        <end position="231"/>
    </location>
</feature>
<dbReference type="PROSITE" id="PS01161">
    <property type="entry name" value="GLC_GALNAC_ISOMERASE"/>
    <property type="match status" value="1"/>
</dbReference>
<dbReference type="GO" id="GO:0005737">
    <property type="term" value="C:cytoplasm"/>
    <property type="evidence" value="ECO:0007669"/>
    <property type="project" value="TreeGrafter"/>
</dbReference>
<dbReference type="InterPro" id="IPR004547">
    <property type="entry name" value="Glucosamine6P_isomerase"/>
</dbReference>
<dbReference type="RefSeq" id="WP_222580232.1">
    <property type="nucleotide sequence ID" value="NZ_JAHVHU010000009.1"/>
</dbReference>
<comment type="caution">
    <text evidence="2">The sequence shown here is derived from an EMBL/GenBank/DDBJ whole genome shotgun (WGS) entry which is preliminary data.</text>
</comment>